<dbReference type="InterPro" id="IPR021558">
    <property type="entry name" value="MazE-like"/>
</dbReference>
<dbReference type="Proteomes" id="UP000027215">
    <property type="component" value="Chromosome"/>
</dbReference>
<sequence length="56" mass="6469">MRAAGLRPVQFWVPDTRTPEFAAEIRSQCRALKSEQAEADVLRFTEKAITYIEGWK</sequence>
<protein>
    <recommendedName>
        <fullName evidence="3">DUF3018 family protein</fullName>
    </recommendedName>
</protein>
<gene>
    <name evidence="1" type="ORF">D934_09215</name>
</gene>
<accession>A0A060HEU6</accession>
<dbReference type="PATRIC" id="fig|155920.8.peg.2147"/>
<evidence type="ECO:0000313" key="1">
    <source>
        <dbReference type="EMBL" id="AIC11432.1"/>
    </source>
</evidence>
<organism evidence="1 2">
    <name type="scientific">Xylella fastidiosa subsp. sandyi Ann-1</name>
    <dbReference type="NCBI Taxonomy" id="155920"/>
    <lineage>
        <taxon>Bacteria</taxon>
        <taxon>Pseudomonadati</taxon>
        <taxon>Pseudomonadota</taxon>
        <taxon>Gammaproteobacteria</taxon>
        <taxon>Lysobacterales</taxon>
        <taxon>Lysobacteraceae</taxon>
        <taxon>Xylella</taxon>
    </lineage>
</organism>
<evidence type="ECO:0008006" key="3">
    <source>
        <dbReference type="Google" id="ProtNLM"/>
    </source>
</evidence>
<dbReference type="EMBL" id="CP006696">
    <property type="protein sequence ID" value="AIC11432.1"/>
    <property type="molecule type" value="Genomic_DNA"/>
</dbReference>
<dbReference type="AlphaFoldDB" id="A0A060HEU6"/>
<dbReference type="HOGENOM" id="CLU_192109_0_0_6"/>
<dbReference type="KEGG" id="xfs:D934_09215"/>
<name>A0A060HEU6_XYLFS</name>
<dbReference type="Pfam" id="PF11455">
    <property type="entry name" value="MazE-like"/>
    <property type="match status" value="1"/>
</dbReference>
<reference evidence="1 2" key="1">
    <citation type="submission" date="2013-08" db="EMBL/GenBank/DDBJ databases">
        <authorList>
            <person name="Stouthamer R."/>
            <person name="Nunney L."/>
        </authorList>
    </citation>
    <scope>NUCLEOTIDE SEQUENCE [LARGE SCALE GENOMIC DNA]</scope>
    <source>
        <strain evidence="2">ann-1</strain>
    </source>
</reference>
<evidence type="ECO:0000313" key="2">
    <source>
        <dbReference type="Proteomes" id="UP000027215"/>
    </source>
</evidence>
<proteinExistence type="predicted"/>